<proteinExistence type="predicted"/>
<evidence type="ECO:0000256" key="2">
    <source>
        <dbReference type="SAM" id="SignalP"/>
    </source>
</evidence>
<dbReference type="OrthoDB" id="3373619at2"/>
<evidence type="ECO:0000313" key="3">
    <source>
        <dbReference type="EMBL" id="TJZ57042.1"/>
    </source>
</evidence>
<feature type="region of interest" description="Disordered" evidence="1">
    <location>
        <begin position="32"/>
        <end position="54"/>
    </location>
</feature>
<name>A0A4U0NSL9_9ACTN</name>
<comment type="caution">
    <text evidence="3">The sequence shown here is derived from an EMBL/GenBank/DDBJ whole genome shotgun (WGS) entry which is preliminary data.</text>
</comment>
<keyword evidence="2" id="KW-0732">Signal</keyword>
<dbReference type="Proteomes" id="UP000308697">
    <property type="component" value="Unassembled WGS sequence"/>
</dbReference>
<evidence type="ECO:0000313" key="4">
    <source>
        <dbReference type="Proteomes" id="UP000308697"/>
    </source>
</evidence>
<evidence type="ECO:0008006" key="5">
    <source>
        <dbReference type="Google" id="ProtNLM"/>
    </source>
</evidence>
<feature type="compositionally biased region" description="Polar residues" evidence="1">
    <location>
        <begin position="32"/>
        <end position="45"/>
    </location>
</feature>
<dbReference type="AlphaFoldDB" id="A0A4U0NSL9"/>
<keyword evidence="4" id="KW-1185">Reference proteome</keyword>
<dbReference type="EMBL" id="SUMB01000002">
    <property type="protein sequence ID" value="TJZ57042.1"/>
    <property type="molecule type" value="Genomic_DNA"/>
</dbReference>
<organism evidence="3 4">
    <name type="scientific">Streptomyces piniterrae</name>
    <dbReference type="NCBI Taxonomy" id="2571125"/>
    <lineage>
        <taxon>Bacteria</taxon>
        <taxon>Bacillati</taxon>
        <taxon>Actinomycetota</taxon>
        <taxon>Actinomycetes</taxon>
        <taxon>Kitasatosporales</taxon>
        <taxon>Streptomycetaceae</taxon>
        <taxon>Streptomyces</taxon>
    </lineage>
</organism>
<gene>
    <name evidence="3" type="ORF">FCH28_06110</name>
</gene>
<accession>A0A4U0NSL9</accession>
<reference evidence="3 4" key="1">
    <citation type="submission" date="2019-04" db="EMBL/GenBank/DDBJ databases">
        <title>Streptomyces piniterrae sp. nov., a heliquinomycin-producing actinomycete isolated from rhizosphere soil of Pinus yunnanensis.</title>
        <authorList>
            <person name="Zhuang X."/>
            <person name="Zhao J."/>
        </authorList>
    </citation>
    <scope>NUCLEOTIDE SEQUENCE [LARGE SCALE GENOMIC DNA]</scope>
    <source>
        <strain evidence="4">jys28</strain>
    </source>
</reference>
<feature type="chain" id="PRO_5020552458" description="Secreted protein" evidence="2">
    <location>
        <begin position="30"/>
        <end position="176"/>
    </location>
</feature>
<protein>
    <recommendedName>
        <fullName evidence="5">Secreted protein</fullName>
    </recommendedName>
</protein>
<dbReference type="RefSeq" id="WP_136738662.1">
    <property type="nucleotide sequence ID" value="NZ_SUMB01000002.1"/>
</dbReference>
<evidence type="ECO:0000256" key="1">
    <source>
        <dbReference type="SAM" id="MobiDB-lite"/>
    </source>
</evidence>
<feature type="signal peptide" evidence="2">
    <location>
        <begin position="1"/>
        <end position="29"/>
    </location>
</feature>
<sequence length="176" mass="18404">MILRARKTLIAGVIGAAIAVMGAATLAVAQDTPQHTNSTGQQASGGNPPPAVEDFTYPDADRILKETGLKLIKGDGHILLADCDASPDFDVMAEKANHTPVNHCFKVTGKTGHLTLEIPKVNSIWENAGHSARATISTEGKSKTVTLKKNDITPLGQGDLSTGGKEATLLELRVTG</sequence>